<keyword evidence="3" id="KW-1185">Reference proteome</keyword>
<dbReference type="PANTHER" id="PTHR38030">
    <property type="entry name" value="PROTOPORPHYRINOGEN IX DEHYDROGENASE [MENAQUINONE]"/>
    <property type="match status" value="1"/>
</dbReference>
<protein>
    <recommendedName>
        <fullName evidence="1">Flavodoxin-like domain-containing protein</fullName>
    </recommendedName>
</protein>
<proteinExistence type="predicted"/>
<dbReference type="Gene3D" id="3.40.50.360">
    <property type="match status" value="1"/>
</dbReference>
<dbReference type="EMBL" id="LVWI01000050">
    <property type="protein sequence ID" value="OKP84781.1"/>
    <property type="molecule type" value="Genomic_DNA"/>
</dbReference>
<dbReference type="InterPro" id="IPR029039">
    <property type="entry name" value="Flavoprotein-like_sf"/>
</dbReference>
<dbReference type="PANTHER" id="PTHR38030:SF2">
    <property type="entry name" value="PROTOPORPHYRINOGEN IX DEHYDROGENASE [QUINONE]"/>
    <property type="match status" value="1"/>
</dbReference>
<dbReference type="PROSITE" id="PS50902">
    <property type="entry name" value="FLAVODOXIN_LIKE"/>
    <property type="match status" value="1"/>
</dbReference>
<name>A0ABX3ENV8_9BACL</name>
<dbReference type="InterPro" id="IPR008254">
    <property type="entry name" value="Flavodoxin/NO_synth"/>
</dbReference>
<dbReference type="Proteomes" id="UP000186058">
    <property type="component" value="Unassembled WGS sequence"/>
</dbReference>
<feature type="domain" description="Flavodoxin-like" evidence="1">
    <location>
        <begin position="4"/>
        <end position="143"/>
    </location>
</feature>
<evidence type="ECO:0000313" key="3">
    <source>
        <dbReference type="Proteomes" id="UP000186058"/>
    </source>
</evidence>
<dbReference type="Pfam" id="PF12724">
    <property type="entry name" value="Flavodoxin_5"/>
    <property type="match status" value="1"/>
</dbReference>
<comment type="caution">
    <text evidence="2">The sequence shown here is derived from an EMBL/GenBank/DDBJ whole genome shotgun (WGS) entry which is preliminary data.</text>
</comment>
<evidence type="ECO:0000313" key="2">
    <source>
        <dbReference type="EMBL" id="OKP84781.1"/>
    </source>
</evidence>
<dbReference type="InterPro" id="IPR026816">
    <property type="entry name" value="Flavodoxin_dom"/>
</dbReference>
<sequence>MKTLIIYKSVHRKNTEKLAKVMAEVMNADVAKVEDVRPEVLEGYDLIGFGSGIYASKLHNKLFKFIRKMPATDKKVFIFCTSGSGEFKKKQLITEKLELKGCTIVAEFNCSGEFSPLGFNLDKKGHPDENDLKRARQFAQGLVDLQQ</sequence>
<evidence type="ECO:0000259" key="1">
    <source>
        <dbReference type="PROSITE" id="PS50902"/>
    </source>
</evidence>
<organism evidence="2 3">
    <name type="scientific">Paenibacillus helianthi</name>
    <dbReference type="NCBI Taxonomy" id="1349432"/>
    <lineage>
        <taxon>Bacteria</taxon>
        <taxon>Bacillati</taxon>
        <taxon>Bacillota</taxon>
        <taxon>Bacilli</taxon>
        <taxon>Bacillales</taxon>
        <taxon>Paenibacillaceae</taxon>
        <taxon>Paenibacillus</taxon>
    </lineage>
</organism>
<dbReference type="InterPro" id="IPR052200">
    <property type="entry name" value="Protoporphyrinogen_IX_DH"/>
</dbReference>
<dbReference type="SUPFAM" id="SSF52218">
    <property type="entry name" value="Flavoproteins"/>
    <property type="match status" value="1"/>
</dbReference>
<gene>
    <name evidence="2" type="ORF">A3844_18530</name>
</gene>
<reference evidence="2 3" key="1">
    <citation type="submission" date="2016-03" db="EMBL/GenBank/DDBJ databases">
        <authorList>
            <person name="Sant'Anna F.H."/>
            <person name="Ambrosini A."/>
            <person name="Souza R."/>
            <person name="Bach E."/>
            <person name="Fernandes G."/>
            <person name="Balsanelli E."/>
            <person name="Baura V.A."/>
            <person name="Souza E.M."/>
            <person name="Passaglia L."/>
        </authorList>
    </citation>
    <scope>NUCLEOTIDE SEQUENCE [LARGE SCALE GENOMIC DNA]</scope>
    <source>
        <strain evidence="2 3">P26E</strain>
    </source>
</reference>
<accession>A0ABX3ENV8</accession>
<dbReference type="RefSeq" id="WP_074108209.1">
    <property type="nucleotide sequence ID" value="NZ_LVWI01000050.1"/>
</dbReference>